<accession>A0A061HR06</accession>
<dbReference type="PANTHER" id="PTHR13114:SF7">
    <property type="entry name" value="MEDIATOR OF RNA POLYMERASE II TRANSCRIPTION SUBUNIT 17"/>
    <property type="match status" value="1"/>
</dbReference>
<dbReference type="PANTHER" id="PTHR13114">
    <property type="entry name" value="MEDIATOR OF RNA POLYMERASE II TRANSCRIPTION SUBUNIT 17"/>
    <property type="match status" value="1"/>
</dbReference>
<keyword evidence="6 8" id="KW-0539">Nucleus</keyword>
<dbReference type="GO" id="GO:0070847">
    <property type="term" value="C:core mediator complex"/>
    <property type="evidence" value="ECO:0007669"/>
    <property type="project" value="TreeGrafter"/>
</dbReference>
<comment type="subunit">
    <text evidence="8">Component of the Mediator complex.</text>
</comment>
<dbReference type="OrthoDB" id="5319830at2759"/>
<keyword evidence="5 8" id="KW-0804">Transcription</keyword>
<reference evidence="9" key="2">
    <citation type="submission" date="2013-01" db="EMBL/GenBank/DDBJ databases">
        <title>The wheat powdery mildew genome reveals unique evolution of an obligate biotroph.</title>
        <authorList>
            <person name="Oberhaensli S."/>
            <person name="Wicker T."/>
            <person name="Keller B."/>
        </authorList>
    </citation>
    <scope>NUCLEOTIDE SEQUENCE</scope>
    <source>
        <strain evidence="9">96224</strain>
    </source>
</reference>
<keyword evidence="4 8" id="KW-0805">Transcription regulation</keyword>
<organism evidence="10">
    <name type="scientific">Blumeria graminis f. sp. tritici 96224</name>
    <dbReference type="NCBI Taxonomy" id="1268274"/>
    <lineage>
        <taxon>Eukaryota</taxon>
        <taxon>Fungi</taxon>
        <taxon>Dikarya</taxon>
        <taxon>Ascomycota</taxon>
        <taxon>Pezizomycotina</taxon>
        <taxon>Leotiomycetes</taxon>
        <taxon>Erysiphales</taxon>
        <taxon>Erysiphaceae</taxon>
        <taxon>Blumeria</taxon>
    </lineage>
</organism>
<evidence type="ECO:0000313" key="11">
    <source>
        <dbReference type="Proteomes" id="UP000053110"/>
    </source>
</evidence>
<name>A0A061HR06_BLUGR</name>
<reference evidence="11" key="1">
    <citation type="journal article" date="2013" name="Nat. Genet.">
        <title>The wheat powdery mildew genome shows the unique evolution of an obligate biotroph.</title>
        <authorList>
            <person name="Wicker T."/>
            <person name="Oberhaensli S."/>
            <person name="Parlange F."/>
            <person name="Buchmann J.P."/>
            <person name="Shatalina M."/>
            <person name="Roffler S."/>
            <person name="Ben-David R."/>
            <person name="Dolezel J."/>
            <person name="Simkova H."/>
            <person name="Schulze-Lefert P."/>
            <person name="Spanu P.D."/>
            <person name="Bruggmann R."/>
            <person name="Amselem J."/>
            <person name="Quesneville H."/>
            <person name="Ver Loren van Themaat E."/>
            <person name="Paape T."/>
            <person name="Shimizu K.K."/>
            <person name="Keller B."/>
        </authorList>
    </citation>
    <scope>NUCLEOTIDE SEQUENCE [LARGE SCALE GENOMIC DNA]</scope>
    <source>
        <strain evidence="11">96224</strain>
    </source>
</reference>
<dbReference type="InterPro" id="IPR019313">
    <property type="entry name" value="Mediator_Med17"/>
</dbReference>
<evidence type="ECO:0000313" key="10">
    <source>
        <dbReference type="EMBL" id="SUZ08276.1"/>
    </source>
</evidence>
<dbReference type="Proteomes" id="UP000053110">
    <property type="component" value="Unassembled WGS sequence"/>
</dbReference>
<sequence length="688" mass="76939">MDLHTNTIEDDLLLSLGPDQTPSINENSLADKISRIDFQRAESGGFRGLTEDNLREEILGERIVSKECSESDSESTEEDEEPDRIKELAIARQELLCQIDSAHQSAMFALDFISLALSKDAPTQAVSTISPELREFVGLGTLGFDKLNATRITDTKINENKQVVRGWQIQSLNRTVDSILAAATRLEKEIESETRYWEQVLDISNNGWAICCLPMEKQTLGVRVGISDASLAFKSRSLAALRRNHDGSIFLDQGISGSGPQVIRVRIETNGTKTGSTTTPLLVPGNAPVQALILQARNTLFAEELWQELQREARFLCSFGVSSTSSIVTFTLTPWKKALIDIVPLCAQSVSESHGKDDFFASGIHTALHLGLTWSHRLVRRRRAQPPQPVTSNPLPEPCSLMRPILTRLIHERTVSEVIAFISPLTTSLRSASISASYNSTRKKITLPVFLTKAEQILTSLSSQLEFFIKFTILPDTEISITIRTMAYRDIIPAFQVQLNPESPMILTCPTPGIFHSIQDFQEWILWCTSCAITQHLQGCLSRCTDGPKWQLSTYSNILKREASDFEKVIRFICINVAQVYNQKNDYPGVRLRIKWERKFGSIIVADDQMSIPETELIEGGVNSKSKKINDFYDWTAWYDKAAGGKSYVEQDTREKFGATTECSLFDIAKAIGKFSGQVKVDDHTNFT</sequence>
<dbReference type="Gene3D" id="6.10.250.2620">
    <property type="match status" value="1"/>
</dbReference>
<dbReference type="HOGENOM" id="CLU_015164_0_0_1"/>
<comment type="subcellular location">
    <subcellularLocation>
        <location evidence="1 8">Nucleus</location>
    </subcellularLocation>
</comment>
<proteinExistence type="inferred from homology"/>
<evidence type="ECO:0000313" key="9">
    <source>
        <dbReference type="EMBL" id="EPQ66770.1"/>
    </source>
</evidence>
<evidence type="ECO:0000256" key="6">
    <source>
        <dbReference type="ARBA" id="ARBA00023242"/>
    </source>
</evidence>
<evidence type="ECO:0000256" key="5">
    <source>
        <dbReference type="ARBA" id="ARBA00023163"/>
    </source>
</evidence>
<comment type="function">
    <text evidence="8">Component of the Mediator complex, a coactivator involved in the regulated transcription of nearly all RNA polymerase II-dependent genes. Mediator functions as a bridge to convey information from gene-specific regulatory proteins to the basal RNA polymerase II transcription machinery. Mediator is recruited to promoters by direct interactions with regulatory proteins and serves as a scaffold for the assembly of a functional preinitiation complex with RNA polymerase II and the general transcription factors.</text>
</comment>
<dbReference type="GO" id="GO:0016592">
    <property type="term" value="C:mediator complex"/>
    <property type="evidence" value="ECO:0007669"/>
    <property type="project" value="InterPro"/>
</dbReference>
<evidence type="ECO:0000256" key="3">
    <source>
        <dbReference type="ARBA" id="ARBA00019610"/>
    </source>
</evidence>
<evidence type="ECO:0000256" key="1">
    <source>
        <dbReference type="ARBA" id="ARBA00004123"/>
    </source>
</evidence>
<keyword evidence="8" id="KW-0010">Activator</keyword>
<reference evidence="10" key="3">
    <citation type="submission" date="2018-07" db="EMBL/GenBank/DDBJ databases">
        <authorList>
            <person name="Quirk P.G."/>
            <person name="Krulwich T.A."/>
        </authorList>
    </citation>
    <scope>NUCLEOTIDE SEQUENCE</scope>
    <source>
        <strain evidence="10">96224</strain>
    </source>
</reference>
<dbReference type="EMBL" id="KE374988">
    <property type="protein sequence ID" value="EPQ66770.1"/>
    <property type="molecule type" value="Genomic_DNA"/>
</dbReference>
<gene>
    <name evidence="8" type="primary">MED17</name>
    <name evidence="9" type="ORF">BGT96224_2482</name>
    <name evidence="10" type="ORF">BGT96224V2_LOCUS1413</name>
</gene>
<evidence type="ECO:0000256" key="4">
    <source>
        <dbReference type="ARBA" id="ARBA00023015"/>
    </source>
</evidence>
<evidence type="ECO:0000256" key="8">
    <source>
        <dbReference type="RuleBase" id="RU364140"/>
    </source>
</evidence>
<dbReference type="GO" id="GO:0006357">
    <property type="term" value="P:regulation of transcription by RNA polymerase II"/>
    <property type="evidence" value="ECO:0007669"/>
    <property type="project" value="InterPro"/>
</dbReference>
<dbReference type="GO" id="GO:0003712">
    <property type="term" value="F:transcription coregulator activity"/>
    <property type="evidence" value="ECO:0007669"/>
    <property type="project" value="InterPro"/>
</dbReference>
<dbReference type="AlphaFoldDB" id="A0A061HR06"/>
<dbReference type="Pfam" id="PF10156">
    <property type="entry name" value="Med17"/>
    <property type="match status" value="1"/>
</dbReference>
<comment type="similarity">
    <text evidence="2 8">Belongs to the Mediator complex subunit 17 family.</text>
</comment>
<evidence type="ECO:0000256" key="7">
    <source>
        <dbReference type="ARBA" id="ARBA00032014"/>
    </source>
</evidence>
<dbReference type="EMBL" id="UIGY01000015">
    <property type="protein sequence ID" value="SUZ08276.1"/>
    <property type="molecule type" value="Genomic_DNA"/>
</dbReference>
<evidence type="ECO:0000256" key="2">
    <source>
        <dbReference type="ARBA" id="ARBA00005635"/>
    </source>
</evidence>
<protein>
    <recommendedName>
        <fullName evidence="3 8">Mediator of RNA polymerase II transcription subunit 17</fullName>
    </recommendedName>
    <alternativeName>
        <fullName evidence="7 8">Mediator complex subunit 17</fullName>
    </alternativeName>
</protein>